<comment type="subcellular location">
    <subcellularLocation>
        <location evidence="1">Membrane</location>
        <topology evidence="1">Single-pass membrane protein</topology>
    </subcellularLocation>
</comment>
<name>A0ABN1NP48_9ACTN</name>
<proteinExistence type="predicted"/>
<evidence type="ECO:0000256" key="1">
    <source>
        <dbReference type="ARBA" id="ARBA00004167"/>
    </source>
</evidence>
<accession>A0ABN1NP48</accession>
<keyword evidence="7" id="KW-1185">Reference proteome</keyword>
<organism evidence="6 7">
    <name type="scientific">Nonomuraea longicatena</name>
    <dbReference type="NCBI Taxonomy" id="83682"/>
    <lineage>
        <taxon>Bacteria</taxon>
        <taxon>Bacillati</taxon>
        <taxon>Actinomycetota</taxon>
        <taxon>Actinomycetes</taxon>
        <taxon>Streptosporangiales</taxon>
        <taxon>Streptosporangiaceae</taxon>
        <taxon>Nonomuraea</taxon>
    </lineage>
</organism>
<dbReference type="InterPro" id="IPR007343">
    <property type="entry name" value="Uncharacterised_pept_Zn_put"/>
</dbReference>
<sequence length="255" mass="28180">MRSPLLALVSGALASVLFAGVAHAAPPAYSPVLTDNPIHKTGRFDLRECKEQPVDSGDLDAARVYLEFLLDCMNTTWSSQLAKAKIPFSKPRFGVIAKPGARTRCGAFPKGAQALYCPVDRKITFLLDEAILEEPFELFLMAVMAHEYGHHVQYLTGVLKVADRVKGKSKTRILDESRRVELQAECYAGGFIGSVWRSLGRGDFDFRYIVKTAQNGYDFATHGKAANVGYWLKRGFDAESPDSCNTWKAPKSRVS</sequence>
<keyword evidence="5" id="KW-0732">Signal</keyword>
<dbReference type="RefSeq" id="WP_343947830.1">
    <property type="nucleotide sequence ID" value="NZ_BAAAHQ010000001.1"/>
</dbReference>
<keyword evidence="4" id="KW-0472">Membrane</keyword>
<evidence type="ECO:0008006" key="8">
    <source>
        <dbReference type="Google" id="ProtNLM"/>
    </source>
</evidence>
<evidence type="ECO:0000256" key="2">
    <source>
        <dbReference type="ARBA" id="ARBA00022692"/>
    </source>
</evidence>
<gene>
    <name evidence="6" type="ORF">GCM10009560_03270</name>
</gene>
<keyword evidence="2" id="KW-0812">Transmembrane</keyword>
<feature type="chain" id="PRO_5045469499" description="Metalloprotease" evidence="5">
    <location>
        <begin position="25"/>
        <end position="255"/>
    </location>
</feature>
<evidence type="ECO:0000256" key="5">
    <source>
        <dbReference type="SAM" id="SignalP"/>
    </source>
</evidence>
<dbReference type="PANTHER" id="PTHR30168">
    <property type="entry name" value="PUTATIVE MEMBRANE PROTEIN YPFJ"/>
    <property type="match status" value="1"/>
</dbReference>
<evidence type="ECO:0000313" key="7">
    <source>
        <dbReference type="Proteomes" id="UP001501578"/>
    </source>
</evidence>
<dbReference type="Proteomes" id="UP001501578">
    <property type="component" value="Unassembled WGS sequence"/>
</dbReference>
<evidence type="ECO:0000256" key="4">
    <source>
        <dbReference type="ARBA" id="ARBA00023136"/>
    </source>
</evidence>
<dbReference type="Pfam" id="PF04228">
    <property type="entry name" value="Zn_peptidase"/>
    <property type="match status" value="1"/>
</dbReference>
<evidence type="ECO:0000313" key="6">
    <source>
        <dbReference type="EMBL" id="GAA0912491.1"/>
    </source>
</evidence>
<comment type="caution">
    <text evidence="6">The sequence shown here is derived from an EMBL/GenBank/DDBJ whole genome shotgun (WGS) entry which is preliminary data.</text>
</comment>
<reference evidence="6 7" key="1">
    <citation type="journal article" date="2019" name="Int. J. Syst. Evol. Microbiol.">
        <title>The Global Catalogue of Microorganisms (GCM) 10K type strain sequencing project: providing services to taxonomists for standard genome sequencing and annotation.</title>
        <authorList>
            <consortium name="The Broad Institute Genomics Platform"/>
            <consortium name="The Broad Institute Genome Sequencing Center for Infectious Disease"/>
            <person name="Wu L."/>
            <person name="Ma J."/>
        </authorList>
    </citation>
    <scope>NUCLEOTIDE SEQUENCE [LARGE SCALE GENOMIC DNA]</scope>
    <source>
        <strain evidence="6 7">JCM 11136</strain>
    </source>
</reference>
<dbReference type="EMBL" id="BAAAHQ010000001">
    <property type="protein sequence ID" value="GAA0912491.1"/>
    <property type="molecule type" value="Genomic_DNA"/>
</dbReference>
<keyword evidence="3" id="KW-1133">Transmembrane helix</keyword>
<feature type="signal peptide" evidence="5">
    <location>
        <begin position="1"/>
        <end position="24"/>
    </location>
</feature>
<dbReference type="PANTHER" id="PTHR30168:SF0">
    <property type="entry name" value="INNER MEMBRANE PROTEIN"/>
    <property type="match status" value="1"/>
</dbReference>
<evidence type="ECO:0000256" key="3">
    <source>
        <dbReference type="ARBA" id="ARBA00022989"/>
    </source>
</evidence>
<protein>
    <recommendedName>
        <fullName evidence="8">Metalloprotease</fullName>
    </recommendedName>
</protein>